<feature type="region of interest" description="Disordered" evidence="1">
    <location>
        <begin position="64"/>
        <end position="182"/>
    </location>
</feature>
<accession>A0A5K3FWH0</accession>
<dbReference type="WBParaSite" id="MCU_010669-RA">
    <property type="protein sequence ID" value="MCU_010669-RA"/>
    <property type="gene ID" value="MCU_010669"/>
</dbReference>
<protein>
    <submittedName>
        <fullName evidence="2">DUF4005 domain-containing protein</fullName>
    </submittedName>
</protein>
<evidence type="ECO:0000313" key="2">
    <source>
        <dbReference type="WBParaSite" id="MCU_010669-RA"/>
    </source>
</evidence>
<name>A0A5K3FWH0_MESCO</name>
<feature type="compositionally biased region" description="Basic and acidic residues" evidence="1">
    <location>
        <begin position="97"/>
        <end position="108"/>
    </location>
</feature>
<feature type="compositionally biased region" description="Polar residues" evidence="1">
    <location>
        <begin position="70"/>
        <end position="83"/>
    </location>
</feature>
<proteinExistence type="predicted"/>
<dbReference type="AlphaFoldDB" id="A0A5K3FWH0"/>
<organism evidence="2">
    <name type="scientific">Mesocestoides corti</name>
    <name type="common">Flatworm</name>
    <dbReference type="NCBI Taxonomy" id="53468"/>
    <lineage>
        <taxon>Eukaryota</taxon>
        <taxon>Metazoa</taxon>
        <taxon>Spiralia</taxon>
        <taxon>Lophotrochozoa</taxon>
        <taxon>Platyhelminthes</taxon>
        <taxon>Cestoda</taxon>
        <taxon>Eucestoda</taxon>
        <taxon>Cyclophyllidea</taxon>
        <taxon>Mesocestoididae</taxon>
        <taxon>Mesocestoides</taxon>
    </lineage>
</organism>
<sequence>NRPTRNLQHFATTNEGAVDHKNIPSVKITNEFDGNSEDGSHFTQDHSSWSSFFEDDAKYPLYQRRRRRNSISNHSVATNSNSMKGHFTPFDPSHTNLEGDKFADDRRGSTGAPRPIRRTRATAQVSVRVPSGTATRRPRRSPPEGVDNADDSSAWRSPCSSVVDRRRPSTAPLRGRPSRKKFDPVCRADPVTLWRLYSTEWSKHSRAVEMSERSLRWSVKEAMMVKEVPVLPSSARSVSHFGHHRPFNPGDGNFVGRRSASSYLMY</sequence>
<reference evidence="2" key="1">
    <citation type="submission" date="2019-11" db="UniProtKB">
        <authorList>
            <consortium name="WormBaseParasite"/>
        </authorList>
    </citation>
    <scope>IDENTIFICATION</scope>
</reference>
<evidence type="ECO:0000256" key="1">
    <source>
        <dbReference type="SAM" id="MobiDB-lite"/>
    </source>
</evidence>